<dbReference type="Proteomes" id="UP000827892">
    <property type="component" value="Chromosome IV"/>
</dbReference>
<reference evidence="3 5" key="1">
    <citation type="submission" date="2022-04" db="EMBL/GenBank/DDBJ databases">
        <title>Chromosome-level reference genomes for two strains of Caenorhabditis briggsae: an improved platform for comparative genomics.</title>
        <authorList>
            <person name="Stevens L."/>
            <person name="Andersen E."/>
        </authorList>
    </citation>
    <scope>NUCLEOTIDE SEQUENCE [LARGE SCALE GENOMIC DNA]</scope>
    <source>
        <strain evidence="3">VX34</strain>
        <tissue evidence="3">Whole-organism</tissue>
    </source>
</reference>
<dbReference type="EMBL" id="CP090894">
    <property type="protein sequence ID" value="ULT97969.1"/>
    <property type="molecule type" value="Genomic_DNA"/>
</dbReference>
<protein>
    <submittedName>
        <fullName evidence="3">Uncharacterized protein</fullName>
    </submittedName>
</protein>
<sequence length="139" mass="16535">MNRDDVYRRESVGPESHDDVSRRLGLQDIYKETNRQNRSRADGILILGNQKSQKRSQKMCQKNQKRMNQKKRKQKRRNVFYFQQKCFWNVFYQNPCGLDGEECYQTDVEGFGFLKTENPKILKNQKTCGIGLEKKWSSS</sequence>
<organism evidence="3 5">
    <name type="scientific">Caenorhabditis briggsae</name>
    <dbReference type="NCBI Taxonomy" id="6238"/>
    <lineage>
        <taxon>Eukaryota</taxon>
        <taxon>Metazoa</taxon>
        <taxon>Ecdysozoa</taxon>
        <taxon>Nematoda</taxon>
        <taxon>Chromadorea</taxon>
        <taxon>Rhabditida</taxon>
        <taxon>Rhabditina</taxon>
        <taxon>Rhabditomorpha</taxon>
        <taxon>Rhabditoidea</taxon>
        <taxon>Rhabditidae</taxon>
        <taxon>Peloderinae</taxon>
        <taxon>Caenorhabditis</taxon>
    </lineage>
</organism>
<accession>A0AAE9EZJ9</accession>
<gene>
    <name evidence="2" type="ORF">L3Y34_005658</name>
    <name evidence="3" type="ORF">L5515_012741</name>
</gene>
<keyword evidence="5" id="KW-1185">Reference proteome</keyword>
<feature type="region of interest" description="Disordered" evidence="1">
    <location>
        <begin position="40"/>
        <end position="74"/>
    </location>
</feature>
<name>A0AAE9EZJ9_CAEBR</name>
<evidence type="ECO:0000313" key="3">
    <source>
        <dbReference type="EMBL" id="UMM31141.1"/>
    </source>
</evidence>
<dbReference type="EMBL" id="CP092623">
    <property type="protein sequence ID" value="UMM31141.1"/>
    <property type="molecule type" value="Genomic_DNA"/>
</dbReference>
<proteinExistence type="predicted"/>
<feature type="compositionally biased region" description="Basic residues" evidence="1">
    <location>
        <begin position="52"/>
        <end position="74"/>
    </location>
</feature>
<evidence type="ECO:0000313" key="5">
    <source>
        <dbReference type="Proteomes" id="UP000829354"/>
    </source>
</evidence>
<evidence type="ECO:0000313" key="4">
    <source>
        <dbReference type="Proteomes" id="UP000827892"/>
    </source>
</evidence>
<feature type="region of interest" description="Disordered" evidence="1">
    <location>
        <begin position="1"/>
        <end position="21"/>
    </location>
</feature>
<dbReference type="Proteomes" id="UP000829354">
    <property type="component" value="Chromosome IV"/>
</dbReference>
<reference evidence="2 4" key="2">
    <citation type="submission" date="2022-05" db="EMBL/GenBank/DDBJ databases">
        <title>Chromosome-level reference genomes for two strains of Caenorhabditis briggsae: an improved platform for comparative genomics.</title>
        <authorList>
            <person name="Stevens L."/>
            <person name="Andersen E.C."/>
        </authorList>
    </citation>
    <scope>NUCLEOTIDE SEQUENCE [LARGE SCALE GENOMIC DNA]</scope>
    <source>
        <strain evidence="2">QX1410_ONT</strain>
        <tissue evidence="2">Whole-organism</tissue>
    </source>
</reference>
<evidence type="ECO:0000256" key="1">
    <source>
        <dbReference type="SAM" id="MobiDB-lite"/>
    </source>
</evidence>
<evidence type="ECO:0000313" key="2">
    <source>
        <dbReference type="EMBL" id="ULT97969.1"/>
    </source>
</evidence>
<dbReference type="AlphaFoldDB" id="A0AAE9EZJ9"/>